<dbReference type="PRINTS" id="PR00040">
    <property type="entry name" value="HTHMERR"/>
</dbReference>
<reference evidence="5 6" key="1">
    <citation type="submission" date="2008-07" db="EMBL/GenBank/DDBJ databases">
        <authorList>
            <person name="Tandeau de Marsac N."/>
            <person name="Ferriera S."/>
            <person name="Johnson J."/>
            <person name="Kravitz S."/>
            <person name="Beeson K."/>
            <person name="Sutton G."/>
            <person name="Rogers Y.-H."/>
            <person name="Friedman R."/>
            <person name="Frazier M."/>
            <person name="Venter J.C."/>
        </authorList>
    </citation>
    <scope>NUCLEOTIDE SEQUENCE [LARGE SCALE GENOMIC DNA]</scope>
    <source>
        <strain evidence="5 6">PCC 7420</strain>
    </source>
</reference>
<evidence type="ECO:0000259" key="4">
    <source>
        <dbReference type="PROSITE" id="PS50937"/>
    </source>
</evidence>
<dbReference type="SUPFAM" id="SSF46955">
    <property type="entry name" value="Putative DNA-binding domain"/>
    <property type="match status" value="1"/>
</dbReference>
<dbReference type="InterPro" id="IPR005243">
    <property type="entry name" value="THIRX-like_proc"/>
</dbReference>
<dbReference type="AlphaFoldDB" id="B4VH02"/>
<dbReference type="GO" id="GO:0003677">
    <property type="term" value="F:DNA binding"/>
    <property type="evidence" value="ECO:0007669"/>
    <property type="project" value="UniProtKB-KW"/>
</dbReference>
<evidence type="ECO:0000256" key="2">
    <source>
        <dbReference type="ARBA" id="ARBA00023125"/>
    </source>
</evidence>
<proteinExistence type="predicted"/>
<evidence type="ECO:0000313" key="6">
    <source>
        <dbReference type="Proteomes" id="UP000003835"/>
    </source>
</evidence>
<feature type="domain" description="HTH merR-type" evidence="4">
    <location>
        <begin position="14"/>
        <end position="83"/>
    </location>
</feature>
<dbReference type="SUPFAM" id="SSF52833">
    <property type="entry name" value="Thioredoxin-like"/>
    <property type="match status" value="1"/>
</dbReference>
<protein>
    <submittedName>
        <fullName evidence="5">Redox-active disulfide protein 2, putative</fullName>
    </submittedName>
</protein>
<dbReference type="Gene3D" id="3.40.30.10">
    <property type="entry name" value="Glutaredoxin"/>
    <property type="match status" value="1"/>
</dbReference>
<evidence type="ECO:0000256" key="1">
    <source>
        <dbReference type="ARBA" id="ARBA00023015"/>
    </source>
</evidence>
<dbReference type="Pfam" id="PF09278">
    <property type="entry name" value="MerR-DNA-bind"/>
    <property type="match status" value="1"/>
</dbReference>
<dbReference type="GO" id="GO:0003700">
    <property type="term" value="F:DNA-binding transcription factor activity"/>
    <property type="evidence" value="ECO:0007669"/>
    <property type="project" value="InterPro"/>
</dbReference>
<keyword evidence="1" id="KW-0805">Transcription regulation</keyword>
<dbReference type="InterPro" id="IPR000551">
    <property type="entry name" value="MerR-type_HTH_dom"/>
</dbReference>
<organism evidence="5 6">
    <name type="scientific">Coleofasciculus chthonoplastes PCC 7420</name>
    <dbReference type="NCBI Taxonomy" id="118168"/>
    <lineage>
        <taxon>Bacteria</taxon>
        <taxon>Bacillati</taxon>
        <taxon>Cyanobacteriota</taxon>
        <taxon>Cyanophyceae</taxon>
        <taxon>Coleofasciculales</taxon>
        <taxon>Coleofasciculaceae</taxon>
        <taxon>Coleofasciculus</taxon>
    </lineage>
</organism>
<dbReference type="InterPro" id="IPR047057">
    <property type="entry name" value="MerR_fam"/>
</dbReference>
<dbReference type="PANTHER" id="PTHR30204">
    <property type="entry name" value="REDOX-CYCLING DRUG-SENSING TRANSCRIPTIONAL ACTIVATOR SOXR"/>
    <property type="match status" value="1"/>
</dbReference>
<dbReference type="STRING" id="118168.MC7420_7178"/>
<dbReference type="Gene3D" id="1.10.1660.10">
    <property type="match status" value="1"/>
</dbReference>
<evidence type="ECO:0000313" key="5">
    <source>
        <dbReference type="EMBL" id="EDX78525.1"/>
    </source>
</evidence>
<dbReference type="Proteomes" id="UP000003835">
    <property type="component" value="Unassembled WGS sequence"/>
</dbReference>
<gene>
    <name evidence="5" type="ORF">MC7420_7178</name>
</gene>
<dbReference type="InterPro" id="IPR036249">
    <property type="entry name" value="Thioredoxin-like_sf"/>
</dbReference>
<dbReference type="eggNOG" id="COG0526">
    <property type="taxonomic scope" value="Bacteria"/>
</dbReference>
<evidence type="ECO:0000256" key="3">
    <source>
        <dbReference type="ARBA" id="ARBA00023163"/>
    </source>
</evidence>
<name>B4VH02_9CYAN</name>
<dbReference type="InterPro" id="IPR009061">
    <property type="entry name" value="DNA-bd_dom_put_sf"/>
</dbReference>
<dbReference type="PANTHER" id="PTHR30204:SF94">
    <property type="entry name" value="HEAVY METAL-DEPENDENT TRANSCRIPTIONAL REGULATOR HI_0293-RELATED"/>
    <property type="match status" value="1"/>
</dbReference>
<dbReference type="SMART" id="SM00422">
    <property type="entry name" value="HTH_MERR"/>
    <property type="match status" value="1"/>
</dbReference>
<dbReference type="PROSITE" id="PS50937">
    <property type="entry name" value="HTH_MERR_2"/>
    <property type="match status" value="1"/>
</dbReference>
<keyword evidence="2" id="KW-0238">DNA-binding</keyword>
<dbReference type="EMBL" id="DS989841">
    <property type="protein sequence ID" value="EDX78525.1"/>
    <property type="molecule type" value="Genomic_DNA"/>
</dbReference>
<sequence length="247" mass="27902">MIKALDSDMSWGNMLQVGEVARKLGLNPQTLYFYERIGLIPSPKRTEAGYRLFDDQDIERLSFISRAKALGLSLDEIKELLALQDGDSLSCGEVYQMLLRKVQQIEDNIQQLQRLRTELLPLLNRCQENAQRLGEERQCVVFKDVSFNGEDNSNKFDHDANYHEALIMDTLTVEILGTGCKKCHQLEENARRAIASLGIEAEILHITDPVEIAKRRVMSTPALVVNGKVVSKGKVISSEQIKPLFQS</sequence>
<dbReference type="HOGENOM" id="CLU_1123050_0_0_3"/>
<keyword evidence="6" id="KW-1185">Reference proteome</keyword>
<keyword evidence="3" id="KW-0804">Transcription</keyword>
<dbReference type="eggNOG" id="COG0789">
    <property type="taxonomic scope" value="Bacteria"/>
</dbReference>
<dbReference type="Pfam" id="PF00376">
    <property type="entry name" value="MerR"/>
    <property type="match status" value="1"/>
</dbReference>
<dbReference type="InterPro" id="IPR012336">
    <property type="entry name" value="Thioredoxin-like_fold"/>
</dbReference>
<dbReference type="CDD" id="cd04770">
    <property type="entry name" value="HTH_HMRTR"/>
    <property type="match status" value="1"/>
</dbReference>
<dbReference type="InterPro" id="IPR015358">
    <property type="entry name" value="Tscrpt_reg_MerR_DNA-bd"/>
</dbReference>
<dbReference type="Pfam" id="PF13192">
    <property type="entry name" value="Thioredoxin_3"/>
    <property type="match status" value="1"/>
</dbReference>
<accession>B4VH02</accession>
<dbReference type="NCBIfam" id="TIGR00412">
    <property type="entry name" value="redox_disulf_2"/>
    <property type="match status" value="1"/>
</dbReference>